<gene>
    <name evidence="1" type="ORF">DSO57_1026103</name>
</gene>
<name>A0ACC2RT68_9FUNG</name>
<evidence type="ECO:0000313" key="1">
    <source>
        <dbReference type="EMBL" id="KAJ9053253.1"/>
    </source>
</evidence>
<sequence length="225" mass="24884">MDSTVRVWCYRQGLPKFVIPAPGAKCLHFDKNLLAVGMVNGSIHLWNFSNTTRHTLVGHKDSVTKVRIFKGEFLISSSEDGTARLWDLKTRECIRLFRGHSASVNCFQFCIPNLFPIRELRTMPSSAPSTPPMRSSSPAVQPRCDEIGQDGVSLSTILSSTIPNPIHSQLHKTPLLVTGSADNTIRVWSLQTGQCLRQSFGHLGDKSAALIWTPCVLSVDLLMVL</sequence>
<reference evidence="1" key="1">
    <citation type="submission" date="2022-04" db="EMBL/GenBank/DDBJ databases">
        <title>Genome of the entomopathogenic fungus Entomophthora muscae.</title>
        <authorList>
            <person name="Elya C."/>
            <person name="Lovett B.R."/>
            <person name="Lee E."/>
            <person name="Macias A.M."/>
            <person name="Hajek A.E."/>
            <person name="De Bivort B.L."/>
            <person name="Kasson M.T."/>
            <person name="De Fine Licht H.H."/>
            <person name="Stajich J.E."/>
        </authorList>
    </citation>
    <scope>NUCLEOTIDE SEQUENCE</scope>
    <source>
        <strain evidence="1">Berkeley</strain>
    </source>
</reference>
<organism evidence="1 2">
    <name type="scientific">Entomophthora muscae</name>
    <dbReference type="NCBI Taxonomy" id="34485"/>
    <lineage>
        <taxon>Eukaryota</taxon>
        <taxon>Fungi</taxon>
        <taxon>Fungi incertae sedis</taxon>
        <taxon>Zoopagomycota</taxon>
        <taxon>Entomophthoromycotina</taxon>
        <taxon>Entomophthoromycetes</taxon>
        <taxon>Entomophthorales</taxon>
        <taxon>Entomophthoraceae</taxon>
        <taxon>Entomophthora</taxon>
    </lineage>
</organism>
<proteinExistence type="predicted"/>
<dbReference type="Proteomes" id="UP001165960">
    <property type="component" value="Unassembled WGS sequence"/>
</dbReference>
<evidence type="ECO:0000313" key="2">
    <source>
        <dbReference type="Proteomes" id="UP001165960"/>
    </source>
</evidence>
<comment type="caution">
    <text evidence="1">The sequence shown here is derived from an EMBL/GenBank/DDBJ whole genome shotgun (WGS) entry which is preliminary data.</text>
</comment>
<protein>
    <submittedName>
        <fullName evidence="1">Uncharacterized protein</fullName>
    </submittedName>
</protein>
<accession>A0ACC2RT68</accession>
<dbReference type="EMBL" id="QTSX02006540">
    <property type="protein sequence ID" value="KAJ9053253.1"/>
    <property type="molecule type" value="Genomic_DNA"/>
</dbReference>
<keyword evidence="2" id="KW-1185">Reference proteome</keyword>